<evidence type="ECO:0000256" key="6">
    <source>
        <dbReference type="ARBA" id="ARBA00022840"/>
    </source>
</evidence>
<dbReference type="SUPFAM" id="SSF82829">
    <property type="entry name" value="MesJ substrate recognition domain-like"/>
    <property type="match status" value="1"/>
</dbReference>
<dbReference type="GO" id="GO:0032267">
    <property type="term" value="F:tRNA(Ile)-lysidine synthase activity"/>
    <property type="evidence" value="ECO:0007669"/>
    <property type="project" value="UniProtKB-EC"/>
</dbReference>
<keyword evidence="4 8" id="KW-0819">tRNA processing</keyword>
<dbReference type="NCBIfam" id="TIGR02433">
    <property type="entry name" value="lysidine_TilS_C"/>
    <property type="match status" value="1"/>
</dbReference>
<dbReference type="InterPro" id="IPR012796">
    <property type="entry name" value="Lysidine-tRNA-synth_C"/>
</dbReference>
<evidence type="ECO:0000256" key="7">
    <source>
        <dbReference type="ARBA" id="ARBA00048539"/>
    </source>
</evidence>
<evidence type="ECO:0000256" key="3">
    <source>
        <dbReference type="ARBA" id="ARBA00022598"/>
    </source>
</evidence>
<dbReference type="SMART" id="SM00977">
    <property type="entry name" value="TilS_C"/>
    <property type="match status" value="1"/>
</dbReference>
<dbReference type="AlphaFoldDB" id="A0A085VC20"/>
<evidence type="ECO:0000313" key="10">
    <source>
        <dbReference type="EMBL" id="KFE52983.1"/>
    </source>
</evidence>
<dbReference type="PATRIC" id="fig|317.175.peg.4417"/>
<dbReference type="SUPFAM" id="SSF52402">
    <property type="entry name" value="Adenine nucleotide alpha hydrolases-like"/>
    <property type="match status" value="1"/>
</dbReference>
<dbReference type="InterPro" id="IPR014729">
    <property type="entry name" value="Rossmann-like_a/b/a_fold"/>
</dbReference>
<dbReference type="SUPFAM" id="SSF56037">
    <property type="entry name" value="PheT/TilS domain"/>
    <property type="match status" value="1"/>
</dbReference>
<keyword evidence="5 8" id="KW-0547">Nucleotide-binding</keyword>
<evidence type="ECO:0000256" key="1">
    <source>
        <dbReference type="ARBA" id="ARBA00004496"/>
    </source>
</evidence>
<comment type="catalytic activity">
    <reaction evidence="7 8">
        <text>cytidine(34) in tRNA(Ile2) + L-lysine + ATP = lysidine(34) in tRNA(Ile2) + AMP + diphosphate + H(+)</text>
        <dbReference type="Rhea" id="RHEA:43744"/>
        <dbReference type="Rhea" id="RHEA-COMP:10625"/>
        <dbReference type="Rhea" id="RHEA-COMP:10670"/>
        <dbReference type="ChEBI" id="CHEBI:15378"/>
        <dbReference type="ChEBI" id="CHEBI:30616"/>
        <dbReference type="ChEBI" id="CHEBI:32551"/>
        <dbReference type="ChEBI" id="CHEBI:33019"/>
        <dbReference type="ChEBI" id="CHEBI:82748"/>
        <dbReference type="ChEBI" id="CHEBI:83665"/>
        <dbReference type="ChEBI" id="CHEBI:456215"/>
        <dbReference type="EC" id="6.3.4.19"/>
    </reaction>
</comment>
<proteinExistence type="inferred from homology"/>
<dbReference type="Pfam" id="PF09179">
    <property type="entry name" value="TilS"/>
    <property type="match status" value="1"/>
</dbReference>
<keyword evidence="3 8" id="KW-0436">Ligase</keyword>
<dbReference type="Pfam" id="PF01171">
    <property type="entry name" value="ATP_bind_3"/>
    <property type="match status" value="1"/>
</dbReference>
<dbReference type="InterPro" id="IPR012795">
    <property type="entry name" value="tRNA_Ile_lys_synt_N"/>
</dbReference>
<keyword evidence="11" id="KW-1185">Reference proteome</keyword>
<comment type="caution">
    <text evidence="10">The sequence shown here is derived from an EMBL/GenBank/DDBJ whole genome shotgun (WGS) entry which is preliminary data.</text>
</comment>
<dbReference type="InterPro" id="IPR012094">
    <property type="entry name" value="tRNA_Ile_lys_synt"/>
</dbReference>
<dbReference type="InterPro" id="IPR015262">
    <property type="entry name" value="tRNA_Ile_lys_synt_subst-bd"/>
</dbReference>
<evidence type="ECO:0000256" key="5">
    <source>
        <dbReference type="ARBA" id="ARBA00022741"/>
    </source>
</evidence>
<sequence length="445" mass="49013">MTISKAPGHDLPTRLLKALTPWRDAPAWHIGFSGGLDSTVLLHLLAELAKYERLPSLKAIHVHHGLQDVAESWPVHCQQVCEALGVPLQVIAVQVKSAASLEQSARDARYAAFTEQLGVGEVLLTGQHRDDQAETLLFRLLRGAGLRGLTGMPVSRALGRGLLIRPLLDGSREELEAYAAAKGLRWVEDPSNGDSRFTRNYLRNEVLPVISARWPQASATIARTAAHLDEAQQLLDELASVDLATANVASPLRWINVPSLALPALVTLSPARQRNALRHWLAPLTRLPDSGHWAGWDSLRDAGQGGRPVWRLADGELHRGQGRIWWLSDNWSKPVGGVLPWPDASQVLNLPGNGQLSIEGKAPNGQLEVRYRQGGEVLNLPGRGHRDLKRLLNECEIPLFIRGRLPLLYRNGELWAVANLSRLRADPSENGCLRWMSPTNDQNLS</sequence>
<evidence type="ECO:0000256" key="8">
    <source>
        <dbReference type="HAMAP-Rule" id="MF_01161"/>
    </source>
</evidence>
<dbReference type="CDD" id="cd01992">
    <property type="entry name" value="TilS_N"/>
    <property type="match status" value="1"/>
</dbReference>
<dbReference type="Gene3D" id="3.40.50.620">
    <property type="entry name" value="HUPs"/>
    <property type="match status" value="1"/>
</dbReference>
<dbReference type="GO" id="GO:0006400">
    <property type="term" value="P:tRNA modification"/>
    <property type="evidence" value="ECO:0007669"/>
    <property type="project" value="UniProtKB-UniRule"/>
</dbReference>
<dbReference type="Gene3D" id="1.20.59.20">
    <property type="match status" value="1"/>
</dbReference>
<dbReference type="EC" id="6.3.4.19" evidence="8"/>
<gene>
    <name evidence="8" type="primary">tilS</name>
    <name evidence="10" type="ORF">IV01_21165</name>
</gene>
<evidence type="ECO:0000313" key="11">
    <source>
        <dbReference type="Proteomes" id="UP000028631"/>
    </source>
</evidence>
<name>A0A085VC20_PSESX</name>
<dbReference type="HAMAP" id="MF_01161">
    <property type="entry name" value="tRNA_Ile_lys_synt"/>
    <property type="match status" value="1"/>
</dbReference>
<dbReference type="EMBL" id="JPQU01000067">
    <property type="protein sequence ID" value="KFE52983.1"/>
    <property type="molecule type" value="Genomic_DNA"/>
</dbReference>
<comment type="function">
    <text evidence="8">Ligates lysine onto the cytidine present at position 34 of the AUA codon-specific tRNA(Ile) that contains the anticodon CAU, in an ATP-dependent manner. Cytidine is converted to lysidine, thus changing the amino acid specificity of the tRNA from methionine to isoleucine.</text>
</comment>
<comment type="similarity">
    <text evidence="8">Belongs to the tRNA(Ile)-lysidine synthase family.</text>
</comment>
<dbReference type="RefSeq" id="WP_032630755.1">
    <property type="nucleotide sequence ID" value="NZ_JPQU01000067.1"/>
</dbReference>
<evidence type="ECO:0000256" key="2">
    <source>
        <dbReference type="ARBA" id="ARBA00022490"/>
    </source>
</evidence>
<keyword evidence="6 8" id="KW-0067">ATP-binding</keyword>
<dbReference type="PANTHER" id="PTHR43033">
    <property type="entry name" value="TRNA(ILE)-LYSIDINE SYNTHASE-RELATED"/>
    <property type="match status" value="1"/>
</dbReference>
<evidence type="ECO:0000256" key="4">
    <source>
        <dbReference type="ARBA" id="ARBA00022694"/>
    </source>
</evidence>
<dbReference type="OrthoDB" id="9807403at2"/>
<reference evidence="10 11" key="1">
    <citation type="submission" date="2014-07" db="EMBL/GenBank/DDBJ databases">
        <title>Draft Genome Sequences of Environmental Pseudomonas syringae strains.</title>
        <authorList>
            <person name="Baltrus D.A."/>
            <person name="Berge O."/>
            <person name="Morris C."/>
        </authorList>
    </citation>
    <scope>NUCLEOTIDE SEQUENCE [LARGE SCALE GENOMIC DNA]</scope>
    <source>
        <strain evidence="10 11">GAW0119</strain>
    </source>
</reference>
<feature type="domain" description="Lysidine-tRNA(Ile) synthetase C-terminal" evidence="9">
    <location>
        <begin position="367"/>
        <end position="435"/>
    </location>
</feature>
<dbReference type="InterPro" id="IPR011063">
    <property type="entry name" value="TilS/TtcA_N"/>
</dbReference>
<protein>
    <recommendedName>
        <fullName evidence="8">tRNA(Ile)-lysidine synthase</fullName>
        <ecNumber evidence="8">6.3.4.19</ecNumber>
    </recommendedName>
    <alternativeName>
        <fullName evidence="8">tRNA(Ile)-2-lysyl-cytidine synthase</fullName>
    </alternativeName>
    <alternativeName>
        <fullName evidence="8">tRNA(Ile)-lysidine synthetase</fullName>
    </alternativeName>
</protein>
<organism evidence="10 11">
    <name type="scientific">Pseudomonas syringae</name>
    <dbReference type="NCBI Taxonomy" id="317"/>
    <lineage>
        <taxon>Bacteria</taxon>
        <taxon>Pseudomonadati</taxon>
        <taxon>Pseudomonadota</taxon>
        <taxon>Gammaproteobacteria</taxon>
        <taxon>Pseudomonadales</taxon>
        <taxon>Pseudomonadaceae</taxon>
        <taxon>Pseudomonas</taxon>
    </lineage>
</organism>
<dbReference type="PANTHER" id="PTHR43033:SF1">
    <property type="entry name" value="TRNA(ILE)-LYSIDINE SYNTHASE-RELATED"/>
    <property type="match status" value="1"/>
</dbReference>
<dbReference type="NCBIfam" id="TIGR02432">
    <property type="entry name" value="lysidine_TilS_N"/>
    <property type="match status" value="1"/>
</dbReference>
<evidence type="ECO:0000259" key="9">
    <source>
        <dbReference type="SMART" id="SM00977"/>
    </source>
</evidence>
<keyword evidence="2 8" id="KW-0963">Cytoplasm</keyword>
<dbReference type="GO" id="GO:0005737">
    <property type="term" value="C:cytoplasm"/>
    <property type="evidence" value="ECO:0007669"/>
    <property type="project" value="UniProtKB-SubCell"/>
</dbReference>
<accession>A0A085VC20</accession>
<dbReference type="Pfam" id="PF11734">
    <property type="entry name" value="TilS_C"/>
    <property type="match status" value="1"/>
</dbReference>
<dbReference type="GO" id="GO:0005524">
    <property type="term" value="F:ATP binding"/>
    <property type="evidence" value="ECO:0007669"/>
    <property type="project" value="UniProtKB-UniRule"/>
</dbReference>
<feature type="binding site" evidence="8">
    <location>
        <begin position="33"/>
        <end position="38"/>
    </location>
    <ligand>
        <name>ATP</name>
        <dbReference type="ChEBI" id="CHEBI:30616"/>
    </ligand>
</feature>
<comment type="subcellular location">
    <subcellularLocation>
        <location evidence="1 8">Cytoplasm</location>
    </subcellularLocation>
</comment>
<dbReference type="Proteomes" id="UP000028631">
    <property type="component" value="Unassembled WGS sequence"/>
</dbReference>
<comment type="domain">
    <text evidence="8">The N-terminal region contains the highly conserved SGGXDS motif, predicted to be a P-loop motif involved in ATP binding.</text>
</comment>